<proteinExistence type="inferred from homology"/>
<dbReference type="Pfam" id="PF01507">
    <property type="entry name" value="PAPS_reduct"/>
    <property type="match status" value="1"/>
</dbReference>
<dbReference type="GO" id="GO:0004604">
    <property type="term" value="F:phosphoadenylyl-sulfate reductase (thioredoxin) activity"/>
    <property type="evidence" value="ECO:0007669"/>
    <property type="project" value="UniProtKB-EC"/>
</dbReference>
<comment type="catalytic activity">
    <reaction evidence="12">
        <text>[thioredoxin]-disulfide + sulfite + AMP + 2 H(+) = adenosine 5'-phosphosulfate + [thioredoxin]-dithiol</text>
        <dbReference type="Rhea" id="RHEA:21976"/>
        <dbReference type="Rhea" id="RHEA-COMP:10698"/>
        <dbReference type="Rhea" id="RHEA-COMP:10700"/>
        <dbReference type="ChEBI" id="CHEBI:15378"/>
        <dbReference type="ChEBI" id="CHEBI:17359"/>
        <dbReference type="ChEBI" id="CHEBI:29950"/>
        <dbReference type="ChEBI" id="CHEBI:50058"/>
        <dbReference type="ChEBI" id="CHEBI:58243"/>
        <dbReference type="ChEBI" id="CHEBI:456215"/>
        <dbReference type="EC" id="1.8.4.10"/>
    </reaction>
</comment>
<dbReference type="InterPro" id="IPR014729">
    <property type="entry name" value="Rossmann-like_a/b/a_fold"/>
</dbReference>
<dbReference type="Gene3D" id="3.40.50.620">
    <property type="entry name" value="HUPs"/>
    <property type="match status" value="1"/>
</dbReference>
<feature type="binding site" evidence="12">
    <location>
        <position position="194"/>
    </location>
    <ligand>
        <name>[4Fe-4S] cluster</name>
        <dbReference type="ChEBI" id="CHEBI:49883"/>
    </ligand>
</feature>
<reference evidence="14 15" key="1">
    <citation type="journal article" date="2023" name="Antonie Van Leeuwenhoek">
        <title>Unveiling the genomic potential of a novel thermostable glycoside hydrolases producing Neobacillus sedimentimangrovi UE25.</title>
        <authorList>
            <person name="Ejaz U."/>
            <person name="Saleem F."/>
            <person name="Rashid R."/>
            <person name="Hasan K.A."/>
            <person name="Syed M.N."/>
            <person name="Sohail M."/>
        </authorList>
    </citation>
    <scope>NUCLEOTIDE SEQUENCE [LARGE SCALE GENOMIC DNA]</scope>
    <source>
        <strain evidence="14 15">UE25</strain>
    </source>
</reference>
<feature type="active site" description="Nucleophile; cysteine thiosulfonate intermediate" evidence="12">
    <location>
        <position position="217"/>
    </location>
</feature>
<keyword evidence="5 12" id="KW-0411">Iron-sulfur</keyword>
<sequence>MAEILKEHRDYLDILKWAYKEYKDDIVYACSFGAEGIVLIDLIYKINKKAKIIFLDTGLHFPETYELIEKVKKRYPSLEISLIKPTMSLEEQAKTYGEKLWLRDPNVCCYLRKIVPLQEALRNSLAWISGLRREQSPTRMNTQYINKDEKFHKIKICPLIHWTWEDVLTYINMNQLPYNPLHDNGYPSIGCAPCTSPVSEPGNQRAGRWAGHNKNECGIHLT</sequence>
<keyword evidence="12" id="KW-0479">Metal-binding</keyword>
<comment type="similarity">
    <text evidence="1 12">Belongs to the PAPS reductase family. CysH subfamily.</text>
</comment>
<evidence type="ECO:0000256" key="9">
    <source>
        <dbReference type="ARBA" id="ARBA00029514"/>
    </source>
</evidence>
<dbReference type="PIRSF" id="PIRSF000857">
    <property type="entry name" value="PAPS_reductase"/>
    <property type="match status" value="1"/>
</dbReference>
<evidence type="ECO:0000256" key="12">
    <source>
        <dbReference type="HAMAP-Rule" id="MF_00063"/>
    </source>
</evidence>
<dbReference type="PANTHER" id="PTHR46509:SF1">
    <property type="entry name" value="PHOSPHOADENOSINE PHOSPHOSULFATE REDUCTASE"/>
    <property type="match status" value="1"/>
</dbReference>
<evidence type="ECO:0000256" key="7">
    <source>
        <dbReference type="ARBA" id="ARBA00024327"/>
    </source>
</evidence>
<evidence type="ECO:0000256" key="2">
    <source>
        <dbReference type="ARBA" id="ARBA00022490"/>
    </source>
</evidence>
<dbReference type="NCBIfam" id="TIGR02055">
    <property type="entry name" value="APS_reductase"/>
    <property type="match status" value="1"/>
</dbReference>
<protein>
    <recommendedName>
        <fullName evidence="9 12">Adenosine 5'-phosphosulfate reductase</fullName>
        <shortName evidence="12">APS reductase</shortName>
        <ecNumber evidence="8 12">1.8.4.10</ecNumber>
    </recommendedName>
    <alternativeName>
        <fullName evidence="11 12">5'-adenylylsulfate reductase</fullName>
    </alternativeName>
    <alternativeName>
        <fullName evidence="10 12">Thioredoxin-dependent 5'-adenylylsulfate reductase</fullName>
    </alternativeName>
</protein>
<dbReference type="CDD" id="cd23945">
    <property type="entry name" value="PAPS_reductase"/>
    <property type="match status" value="1"/>
</dbReference>
<evidence type="ECO:0000256" key="4">
    <source>
        <dbReference type="ARBA" id="ARBA00023004"/>
    </source>
</evidence>
<evidence type="ECO:0000256" key="10">
    <source>
        <dbReference type="ARBA" id="ARBA00030894"/>
    </source>
</evidence>
<dbReference type="InterPro" id="IPR004511">
    <property type="entry name" value="PAPS/APS_Rdtase"/>
</dbReference>
<comment type="caution">
    <text evidence="14">The sequence shown here is derived from an EMBL/GenBank/DDBJ whole genome shotgun (WGS) entry which is preliminary data.</text>
</comment>
<evidence type="ECO:0000256" key="5">
    <source>
        <dbReference type="ARBA" id="ARBA00023014"/>
    </source>
</evidence>
<comment type="cofactor">
    <cofactor evidence="12">
        <name>[4Fe-4S] cluster</name>
        <dbReference type="ChEBI" id="CHEBI:49883"/>
    </cofactor>
    <text evidence="12">Binds 1 [4Fe-4S] cluster per subunit.</text>
</comment>
<evidence type="ECO:0000256" key="3">
    <source>
        <dbReference type="ARBA" id="ARBA00023002"/>
    </source>
</evidence>
<feature type="binding site" evidence="12">
    <location>
        <position position="109"/>
    </location>
    <ligand>
        <name>[4Fe-4S] cluster</name>
        <dbReference type="ChEBI" id="CHEBI:49883"/>
    </ligand>
</feature>
<dbReference type="EC" id="1.8.4.10" evidence="8 12"/>
<feature type="domain" description="Phosphoadenosine phosphosulphate reductase" evidence="13">
    <location>
        <begin position="26"/>
        <end position="197"/>
    </location>
</feature>
<comment type="pathway">
    <text evidence="7 12">Sulfur metabolism; hydrogen sulfide biosynthesis; sulfite from sulfate.</text>
</comment>
<dbReference type="NCBIfam" id="TIGR00434">
    <property type="entry name" value="cysH"/>
    <property type="match status" value="1"/>
</dbReference>
<dbReference type="HAMAP" id="MF_00063">
    <property type="entry name" value="CysH"/>
    <property type="match status" value="1"/>
</dbReference>
<evidence type="ECO:0000313" key="15">
    <source>
        <dbReference type="Proteomes" id="UP001162836"/>
    </source>
</evidence>
<dbReference type="InterPro" id="IPR011798">
    <property type="entry name" value="APS_reductase"/>
</dbReference>
<dbReference type="InterPro" id="IPR002500">
    <property type="entry name" value="PAPS_reduct_dom"/>
</dbReference>
<dbReference type="SUPFAM" id="SSF52402">
    <property type="entry name" value="Adenine nucleotide alpha hydrolases-like"/>
    <property type="match status" value="1"/>
</dbReference>
<evidence type="ECO:0000256" key="6">
    <source>
        <dbReference type="ARBA" id="ARBA00024298"/>
    </source>
</evidence>
<organism evidence="14 15">
    <name type="scientific">Neobacillus sedimentimangrovi</name>
    <dbReference type="NCBI Taxonomy" id="2699460"/>
    <lineage>
        <taxon>Bacteria</taxon>
        <taxon>Bacillati</taxon>
        <taxon>Bacillota</taxon>
        <taxon>Bacilli</taxon>
        <taxon>Bacillales</taxon>
        <taxon>Bacillaceae</taxon>
        <taxon>Neobacillus</taxon>
    </lineage>
</organism>
<gene>
    <name evidence="12" type="primary">cysH</name>
    <name evidence="14" type="ORF">LRS37_11930</name>
</gene>
<keyword evidence="3 12" id="KW-0560">Oxidoreductase</keyword>
<feature type="binding site" evidence="12">
    <location>
        <position position="108"/>
    </location>
    <ligand>
        <name>[4Fe-4S] cluster</name>
        <dbReference type="ChEBI" id="CHEBI:49883"/>
    </ligand>
</feature>
<keyword evidence="4 12" id="KW-0408">Iron</keyword>
<evidence type="ECO:0000256" key="1">
    <source>
        <dbReference type="ARBA" id="ARBA00009732"/>
    </source>
</evidence>
<feature type="binding site" evidence="12">
    <location>
        <position position="191"/>
    </location>
    <ligand>
        <name>[4Fe-4S] cluster</name>
        <dbReference type="ChEBI" id="CHEBI:49883"/>
    </ligand>
</feature>
<accession>A0ABS8QMP9</accession>
<dbReference type="Proteomes" id="UP001162836">
    <property type="component" value="Unassembled WGS sequence"/>
</dbReference>
<keyword evidence="15" id="KW-1185">Reference proteome</keyword>
<evidence type="ECO:0000256" key="8">
    <source>
        <dbReference type="ARBA" id="ARBA00024386"/>
    </source>
</evidence>
<comment type="subcellular location">
    <subcellularLocation>
        <location evidence="12">Cytoplasm</location>
    </subcellularLocation>
</comment>
<dbReference type="NCBIfam" id="NF002537">
    <property type="entry name" value="PRK02090.1"/>
    <property type="match status" value="1"/>
</dbReference>
<dbReference type="EMBL" id="JAJODE010000034">
    <property type="protein sequence ID" value="MCD4839579.1"/>
    <property type="molecule type" value="Genomic_DNA"/>
</dbReference>
<evidence type="ECO:0000313" key="14">
    <source>
        <dbReference type="EMBL" id="MCD4839579.1"/>
    </source>
</evidence>
<evidence type="ECO:0000256" key="11">
    <source>
        <dbReference type="ARBA" id="ARBA00032041"/>
    </source>
</evidence>
<dbReference type="PANTHER" id="PTHR46509">
    <property type="entry name" value="PHOSPHOADENOSINE PHOSPHOSULFATE REDUCTASE"/>
    <property type="match status" value="1"/>
</dbReference>
<name>A0ABS8QMP9_9BACI</name>
<comment type="function">
    <text evidence="6 12">Catalyzes the formation of sulfite from adenosine 5'-phosphosulfate (APS) using thioredoxin as an electron donor.</text>
</comment>
<evidence type="ECO:0000259" key="13">
    <source>
        <dbReference type="Pfam" id="PF01507"/>
    </source>
</evidence>
<keyword evidence="2 12" id="KW-0963">Cytoplasm</keyword>